<evidence type="ECO:0000256" key="2">
    <source>
        <dbReference type="ARBA" id="ARBA00008665"/>
    </source>
</evidence>
<dbReference type="InterPro" id="IPR027417">
    <property type="entry name" value="P-loop_NTPase"/>
</dbReference>
<feature type="region of interest" description="Disordered" evidence="7">
    <location>
        <begin position="715"/>
        <end position="734"/>
    </location>
</feature>
<dbReference type="Gene3D" id="3.80.10.10">
    <property type="entry name" value="Ribonuclease Inhibitor"/>
    <property type="match status" value="2"/>
</dbReference>
<dbReference type="InterPro" id="IPR025307">
    <property type="entry name" value="FIIND_dom"/>
</dbReference>
<comment type="subcellular location">
    <subcellularLocation>
        <location evidence="1">Cytoplasm</location>
        <location evidence="1">Cytosol</location>
    </subcellularLocation>
</comment>
<dbReference type="InterPro" id="IPR050637">
    <property type="entry name" value="NLRP_innate_immun_reg"/>
</dbReference>
<dbReference type="PANTHER" id="PTHR45690">
    <property type="entry name" value="NACHT, LRR AND PYD DOMAINS-CONTAINING PROTEIN 12"/>
    <property type="match status" value="1"/>
</dbReference>
<dbReference type="SMART" id="SM00368">
    <property type="entry name" value="LRR_RI"/>
    <property type="match status" value="11"/>
</dbReference>
<evidence type="ECO:0000256" key="7">
    <source>
        <dbReference type="SAM" id="MobiDB-lite"/>
    </source>
</evidence>
<keyword evidence="4" id="KW-0677">Repeat</keyword>
<dbReference type="PROSITE" id="PS51830">
    <property type="entry name" value="FIIND"/>
    <property type="match status" value="1"/>
</dbReference>
<evidence type="ECO:0000256" key="6">
    <source>
        <dbReference type="ARBA" id="ARBA00022840"/>
    </source>
</evidence>
<protein>
    <submittedName>
        <fullName evidence="11">NACHT, LRR and PYD domains-containing protein 12-like</fullName>
    </submittedName>
</protein>
<gene>
    <name evidence="11" type="primary">LOC107112728</name>
</gene>
<evidence type="ECO:0000256" key="5">
    <source>
        <dbReference type="ARBA" id="ARBA00022741"/>
    </source>
</evidence>
<evidence type="ECO:0000313" key="11">
    <source>
        <dbReference type="RefSeq" id="XP_015269403.1"/>
    </source>
</evidence>
<dbReference type="InterPro" id="IPR001611">
    <property type="entry name" value="Leu-rich_rpt"/>
</dbReference>
<proteinExistence type="inferred from homology"/>
<dbReference type="PANTHER" id="PTHR45690:SF19">
    <property type="entry name" value="NACHT, LRR AND PYD DOMAINS-CONTAINING PROTEIN 3"/>
    <property type="match status" value="1"/>
</dbReference>
<dbReference type="SUPFAM" id="SSF52047">
    <property type="entry name" value="RNI-like"/>
    <property type="match status" value="1"/>
</dbReference>
<feature type="domain" description="FIIND" evidence="9">
    <location>
        <begin position="750"/>
        <end position="1032"/>
    </location>
</feature>
<dbReference type="Proteomes" id="UP000694871">
    <property type="component" value="Unplaced"/>
</dbReference>
<dbReference type="InterPro" id="IPR007111">
    <property type="entry name" value="NACHT_NTPase"/>
</dbReference>
<dbReference type="RefSeq" id="XP_015269403.1">
    <property type="nucleotide sequence ID" value="XM_015413917.1"/>
</dbReference>
<evidence type="ECO:0000256" key="1">
    <source>
        <dbReference type="ARBA" id="ARBA00004514"/>
    </source>
</evidence>
<dbReference type="CDD" id="cd00116">
    <property type="entry name" value="LRR_RI"/>
    <property type="match status" value="1"/>
</dbReference>
<dbReference type="GeneID" id="107112728"/>
<dbReference type="InterPro" id="IPR041075">
    <property type="entry name" value="NOD1/2_WH"/>
</dbReference>
<name>A0ABM1K6R6_GEKJA</name>
<keyword evidence="3" id="KW-0963">Cytoplasm</keyword>
<dbReference type="Pfam" id="PF13516">
    <property type="entry name" value="LRR_6"/>
    <property type="match status" value="6"/>
</dbReference>
<dbReference type="Gene3D" id="3.40.50.300">
    <property type="entry name" value="P-loop containing nucleotide triphosphate hydrolases"/>
    <property type="match status" value="1"/>
</dbReference>
<evidence type="ECO:0000259" key="9">
    <source>
        <dbReference type="PROSITE" id="PS51830"/>
    </source>
</evidence>
<feature type="domain" description="NACHT" evidence="8">
    <location>
        <begin position="35"/>
        <end position="239"/>
    </location>
</feature>
<keyword evidence="10" id="KW-1185">Reference proteome</keyword>
<evidence type="ECO:0000259" key="8">
    <source>
        <dbReference type="PROSITE" id="PS50837"/>
    </source>
</evidence>
<evidence type="ECO:0000256" key="3">
    <source>
        <dbReference type="ARBA" id="ARBA00022490"/>
    </source>
</evidence>
<keyword evidence="5" id="KW-0547">Nucleotide-binding</keyword>
<dbReference type="Pfam" id="PF23679">
    <property type="entry name" value="UPA-FIIND"/>
    <property type="match status" value="1"/>
</dbReference>
<evidence type="ECO:0000256" key="4">
    <source>
        <dbReference type="ARBA" id="ARBA00022737"/>
    </source>
</evidence>
<organism evidence="10 11">
    <name type="scientific">Gekko japonicus</name>
    <name type="common">Schlegel's Japanese gecko</name>
    <dbReference type="NCBI Taxonomy" id="146911"/>
    <lineage>
        <taxon>Eukaryota</taxon>
        <taxon>Metazoa</taxon>
        <taxon>Chordata</taxon>
        <taxon>Craniata</taxon>
        <taxon>Vertebrata</taxon>
        <taxon>Euteleostomi</taxon>
        <taxon>Lepidosauria</taxon>
        <taxon>Squamata</taxon>
        <taxon>Bifurcata</taxon>
        <taxon>Gekkota</taxon>
        <taxon>Gekkonidae</taxon>
        <taxon>Gekkoninae</taxon>
        <taxon>Gekko</taxon>
    </lineage>
</organism>
<accession>A0ABM1K6R6</accession>
<dbReference type="SUPFAM" id="SSF52540">
    <property type="entry name" value="P-loop containing nucleoside triphosphate hydrolases"/>
    <property type="match status" value="1"/>
</dbReference>
<dbReference type="InterPro" id="IPR032675">
    <property type="entry name" value="LRR_dom_sf"/>
</dbReference>
<dbReference type="Pfam" id="PF17779">
    <property type="entry name" value="WHD_NOD2"/>
    <property type="match status" value="1"/>
</dbReference>
<dbReference type="PROSITE" id="PS50837">
    <property type="entry name" value="NACHT"/>
    <property type="match status" value="1"/>
</dbReference>
<reference evidence="11" key="1">
    <citation type="submission" date="2025-08" db="UniProtKB">
        <authorList>
            <consortium name="RefSeq"/>
        </authorList>
    </citation>
    <scope>IDENTIFICATION</scope>
</reference>
<evidence type="ECO:0000313" key="10">
    <source>
        <dbReference type="Proteomes" id="UP000694871"/>
    </source>
</evidence>
<dbReference type="Pfam" id="PF13553">
    <property type="entry name" value="FIIND"/>
    <property type="match status" value="1"/>
</dbReference>
<sequence>MALGGTHAQLMRKRASSAITIETLFKPDKHGLKPQIIVLQGVAGIGKTMTARKIMLDWACGELYEDMFDYVFYIHCREVNLFTEESSIAEMILKQWASKNTIKAILKNPKKLLFIVDGFDELRFSLDQPKDCLCTDPWQKKPVGILLSSLFQKHVLPKSCLIITTRPTALQKLHHCLECSRYAEILGFSERDKREYFHKFFQDKHEAEKAFGLVRQNETLLTMCFVPIVCWVVCTVMKQQMERSEDFAQTANTLTAVYMLYLYSLFKSDKRYSKQLHGNKLKSLCSLAIDGIWKQEILFGEDEIKDRGLDQYDSLPLFMSENIFKRDIDCECVYSFVHLSFQEFFAALSFVFEEEQAQDSEKLNLEITSACCGNLASTLSTNQSLTELVLKRNTIGDTGIRLLSAGLRHPKCKLKKVRLTSCKITSSGCGDLSSVLSTSQTLKDLGLGNNELEDSGVRLLCEGLRAPHCKIQALKLDSCGITSSGCGDLSSVLSTSQTLKELHLRENELEDSGVRLLFDSLKNPHCKIQKINLSRCCLTAGSCEGLSSVLTTSQALTELDVSRNMLGDSGVIILCEGLKHPSCKLLNLRLQFCKLTAACCGELSCMFPASQTLIDLDLSGNYLGDSGIISLCGGLKHLDCRLQKLKLSRCSFTQACCSDLAQVLSKNQHLKELDLSNNELRDNGVKLLCDGIKHPDCKVETLLGDQEEEEVLSWLDEHSQGDRPQPGKKKKRAADPWDSIFCRLCPHGENLSEKIKPEVVWDPERNHQAYRLHLPGAGFFHCCDTNIRFEVRAAVTIQYQQDSWYKHWNERKTWKLIVAGPLLNIQATPAQALSAVHFPHLLCLAGKQEDSPRVQIAHFAEGRVTLEKPDGVEPFHIVLKHLRLSPCGVVFKNTFFKRKTKVHAAALLYQVHGVSPLKFHLYLLPNDCSLIKAIHVRELTCLSRRVQVPTQTTKPLTIGSCFLVRRSEEVKASPKELKFNYVDAEAEQQYFEVCAQCREAELELTLVEKMKNEIFWKVCVRPEELTYAMQDQ</sequence>
<dbReference type="Pfam" id="PF05729">
    <property type="entry name" value="NACHT"/>
    <property type="match status" value="1"/>
</dbReference>
<comment type="similarity">
    <text evidence="2">Belongs to the NLRP family.</text>
</comment>
<keyword evidence="6" id="KW-0067">ATP-binding</keyword>